<comment type="caution">
    <text evidence="1">The sequence shown here is derived from an EMBL/GenBank/DDBJ whole genome shotgun (WGS) entry which is preliminary data.</text>
</comment>
<reference evidence="1 2" key="1">
    <citation type="submission" date="2019-01" db="EMBL/GenBank/DDBJ databases">
        <authorList>
            <person name="Chen W.-M."/>
        </authorList>
    </citation>
    <scope>NUCLEOTIDE SEQUENCE [LARGE SCALE GENOMIC DNA]</scope>
    <source>
        <strain evidence="1 2">FSY-15</strain>
    </source>
</reference>
<evidence type="ECO:0008006" key="3">
    <source>
        <dbReference type="Google" id="ProtNLM"/>
    </source>
</evidence>
<dbReference type="RefSeq" id="WP_127802283.1">
    <property type="nucleotide sequence ID" value="NZ_SACY01000001.1"/>
</dbReference>
<gene>
    <name evidence="1" type="ORF">EOJ36_01680</name>
</gene>
<dbReference type="OrthoDB" id="594666at2"/>
<protein>
    <recommendedName>
        <fullName evidence="3">Tetratricopeptide repeat protein</fullName>
    </recommendedName>
</protein>
<sequence>MEKAKQLWFLLNKIDRNKPEVFQEFTIDKEEYPFFYLLNWNEQPTDEIKRKVALQSLNRFQLRKSLQDSYKIEFSKEEANEIAIPKVNQSELIDLFLENLPVISKLKKNEIVIEEPEIDLAKQNFDFPVSETFAKILLKQGKFELALEVFKQLSLKFPEKKVYFADLIEQVEQKINK</sequence>
<dbReference type="EMBL" id="SACY01000001">
    <property type="protein sequence ID" value="RVU26731.1"/>
    <property type="molecule type" value="Genomic_DNA"/>
</dbReference>
<proteinExistence type="predicted"/>
<dbReference type="AlphaFoldDB" id="A0A437PWV1"/>
<organism evidence="1 2">
    <name type="scientific">Sandaracinomonas limnophila</name>
    <dbReference type="NCBI Taxonomy" id="1862386"/>
    <lineage>
        <taxon>Bacteria</taxon>
        <taxon>Pseudomonadati</taxon>
        <taxon>Bacteroidota</taxon>
        <taxon>Cytophagia</taxon>
        <taxon>Cytophagales</taxon>
        <taxon>Flectobacillaceae</taxon>
        <taxon>Sandaracinomonas</taxon>
    </lineage>
</organism>
<evidence type="ECO:0000313" key="2">
    <source>
        <dbReference type="Proteomes" id="UP000282832"/>
    </source>
</evidence>
<keyword evidence="2" id="KW-1185">Reference proteome</keyword>
<name>A0A437PWV1_9BACT</name>
<accession>A0A437PWV1</accession>
<evidence type="ECO:0000313" key="1">
    <source>
        <dbReference type="EMBL" id="RVU26731.1"/>
    </source>
</evidence>
<dbReference type="Proteomes" id="UP000282832">
    <property type="component" value="Unassembled WGS sequence"/>
</dbReference>